<evidence type="ECO:0000313" key="1">
    <source>
        <dbReference type="EMBL" id="GBM51058.1"/>
    </source>
</evidence>
<accession>A0A4Y2GEQ8</accession>
<keyword evidence="2" id="KW-1185">Reference proteome</keyword>
<proteinExistence type="predicted"/>
<sequence>MQKQGNKVTLELSAVRRTEKSELLKNNKETGQTYHLFLPKSTSIGGVFTKSDPKEKKKQAFSQISHKKLLAAVRLVPRGNLGFIAKRNAKFSRRLP</sequence>
<gene>
    <name evidence="1" type="ORF">AVEN_123871_1</name>
</gene>
<dbReference type="EMBL" id="BGPR01001320">
    <property type="protein sequence ID" value="GBM51058.1"/>
    <property type="molecule type" value="Genomic_DNA"/>
</dbReference>
<name>A0A4Y2GEQ8_ARAVE</name>
<protein>
    <submittedName>
        <fullName evidence="1">Uncharacterized protein</fullName>
    </submittedName>
</protein>
<dbReference type="AlphaFoldDB" id="A0A4Y2GEQ8"/>
<dbReference type="Proteomes" id="UP000499080">
    <property type="component" value="Unassembled WGS sequence"/>
</dbReference>
<evidence type="ECO:0000313" key="2">
    <source>
        <dbReference type="Proteomes" id="UP000499080"/>
    </source>
</evidence>
<reference evidence="1 2" key="1">
    <citation type="journal article" date="2019" name="Sci. Rep.">
        <title>Orb-weaving spider Araneus ventricosus genome elucidates the spidroin gene catalogue.</title>
        <authorList>
            <person name="Kono N."/>
            <person name="Nakamura H."/>
            <person name="Ohtoshi R."/>
            <person name="Moran D.A.P."/>
            <person name="Shinohara A."/>
            <person name="Yoshida Y."/>
            <person name="Fujiwara M."/>
            <person name="Mori M."/>
            <person name="Tomita M."/>
            <person name="Arakawa K."/>
        </authorList>
    </citation>
    <scope>NUCLEOTIDE SEQUENCE [LARGE SCALE GENOMIC DNA]</scope>
</reference>
<organism evidence="1 2">
    <name type="scientific">Araneus ventricosus</name>
    <name type="common">Orbweaver spider</name>
    <name type="synonym">Epeira ventricosa</name>
    <dbReference type="NCBI Taxonomy" id="182803"/>
    <lineage>
        <taxon>Eukaryota</taxon>
        <taxon>Metazoa</taxon>
        <taxon>Ecdysozoa</taxon>
        <taxon>Arthropoda</taxon>
        <taxon>Chelicerata</taxon>
        <taxon>Arachnida</taxon>
        <taxon>Araneae</taxon>
        <taxon>Araneomorphae</taxon>
        <taxon>Entelegynae</taxon>
        <taxon>Araneoidea</taxon>
        <taxon>Araneidae</taxon>
        <taxon>Araneus</taxon>
    </lineage>
</organism>
<comment type="caution">
    <text evidence="1">The sequence shown here is derived from an EMBL/GenBank/DDBJ whole genome shotgun (WGS) entry which is preliminary data.</text>
</comment>